<dbReference type="Proteomes" id="UP001299283">
    <property type="component" value="Unassembled WGS sequence"/>
</dbReference>
<accession>A0ABU5Z486</accession>
<evidence type="ECO:0000313" key="1">
    <source>
        <dbReference type="EMBL" id="MEB3071960.1"/>
    </source>
</evidence>
<reference evidence="1 2" key="1">
    <citation type="submission" date="2023-12" db="EMBL/GenBank/DDBJ databases">
        <title>Description of new species of Mycobacterium terrae complex isolated from sewage at the Sao Paulo Zoological Park Foundation in Brazil.</title>
        <authorList>
            <person name="Romagnoli C.L."/>
            <person name="Conceicao E.C."/>
            <person name="Machado E."/>
            <person name="Barreto L.B.P.F."/>
            <person name="Sharma A."/>
            <person name="Silva N.M."/>
            <person name="Marques L.E."/>
            <person name="Juliana M.A."/>
            <person name="Lourenco M.C.S."/>
            <person name="Digiampietri L.A."/>
            <person name="Suffys P.N."/>
            <person name="Viana-Niero C."/>
        </authorList>
    </citation>
    <scope>NUCLEOTIDE SEQUENCE [LARGE SCALE GENOMIC DNA]</scope>
    <source>
        <strain evidence="1 2">MYC017</strain>
    </source>
</reference>
<sequence length="155" mass="17436">MSAWESVEQLGLEGLEDLARELGILTWTDPPPQSLWSLLWSGRLPRTDYRGCEPVSVREMAGDTDSVIVEWELKGARAHIGMLNAVAEQMLTSLAINRVLKTERVDQSSRVIQILTNDRVVHYPAEERVQVVAQTPIVVSSWRTAYSTLLGVRHE</sequence>
<name>A0ABU5Z486_9MYCO</name>
<gene>
    <name evidence="1" type="ORF">K5L39_22550</name>
</gene>
<keyword evidence="2" id="KW-1185">Reference proteome</keyword>
<dbReference type="EMBL" id="JAYJJQ010000042">
    <property type="protein sequence ID" value="MEB3071960.1"/>
    <property type="molecule type" value="Genomic_DNA"/>
</dbReference>
<dbReference type="RefSeq" id="WP_329779763.1">
    <property type="nucleotide sequence ID" value="NZ_JAYJJQ010000042.1"/>
</dbReference>
<organism evidence="1 2">
    <name type="scientific">[Mycobacterium] vasticus</name>
    <dbReference type="NCBI Taxonomy" id="2875777"/>
    <lineage>
        <taxon>Bacteria</taxon>
        <taxon>Bacillati</taxon>
        <taxon>Actinomycetota</taxon>
        <taxon>Actinomycetes</taxon>
        <taxon>Mycobacteriales</taxon>
        <taxon>Mycobacteriaceae</taxon>
        <taxon>Mycolicibacter</taxon>
    </lineage>
</organism>
<comment type="caution">
    <text evidence="1">The sequence shown here is derived from an EMBL/GenBank/DDBJ whole genome shotgun (WGS) entry which is preliminary data.</text>
</comment>
<proteinExistence type="predicted"/>
<protein>
    <submittedName>
        <fullName evidence="1">Uncharacterized protein</fullName>
    </submittedName>
</protein>
<evidence type="ECO:0000313" key="2">
    <source>
        <dbReference type="Proteomes" id="UP001299283"/>
    </source>
</evidence>